<keyword evidence="1 6" id="KW-0963">Cytoplasm</keyword>
<comment type="similarity">
    <text evidence="6">Belongs to the methyltransferase superfamily. RNA methyltransferase RsmG family.</text>
</comment>
<comment type="caution">
    <text evidence="7">The sequence shown here is derived from an EMBL/GenBank/DDBJ whole genome shotgun (WGS) entry which is preliminary data.</text>
</comment>
<evidence type="ECO:0000256" key="1">
    <source>
        <dbReference type="ARBA" id="ARBA00022490"/>
    </source>
</evidence>
<evidence type="ECO:0000313" key="8">
    <source>
        <dbReference type="Proteomes" id="UP000078529"/>
    </source>
</evidence>
<dbReference type="EC" id="2.1.1.170" evidence="6"/>
<feature type="binding site" evidence="6">
    <location>
        <begin position="134"/>
        <end position="135"/>
    </location>
    <ligand>
        <name>S-adenosyl-L-methionine</name>
        <dbReference type="ChEBI" id="CHEBI:59789"/>
    </ligand>
</feature>
<dbReference type="PATRIC" id="fig|401562.4.peg.4200"/>
<comment type="catalytic activity">
    <reaction evidence="6">
        <text>guanosine(527) in 16S rRNA + S-adenosyl-L-methionine = N(7)-methylguanosine(527) in 16S rRNA + S-adenosyl-L-homocysteine</text>
        <dbReference type="Rhea" id="RHEA:42732"/>
        <dbReference type="Rhea" id="RHEA-COMP:10209"/>
        <dbReference type="Rhea" id="RHEA-COMP:10210"/>
        <dbReference type="ChEBI" id="CHEBI:57856"/>
        <dbReference type="ChEBI" id="CHEBI:59789"/>
        <dbReference type="ChEBI" id="CHEBI:74269"/>
        <dbReference type="ChEBI" id="CHEBI:74480"/>
        <dbReference type="EC" id="2.1.1.170"/>
    </reaction>
</comment>
<evidence type="ECO:0000256" key="4">
    <source>
        <dbReference type="ARBA" id="ARBA00022679"/>
    </source>
</evidence>
<proteinExistence type="inferred from homology"/>
<evidence type="ECO:0000256" key="3">
    <source>
        <dbReference type="ARBA" id="ARBA00022603"/>
    </source>
</evidence>
<keyword evidence="8" id="KW-1185">Reference proteome</keyword>
<evidence type="ECO:0000313" key="7">
    <source>
        <dbReference type="EMBL" id="KTR02726.1"/>
    </source>
</evidence>
<dbReference type="InterPro" id="IPR003682">
    <property type="entry name" value="rRNA_ssu_MeTfrase_G"/>
</dbReference>
<dbReference type="GO" id="GO:0005829">
    <property type="term" value="C:cytosol"/>
    <property type="evidence" value="ECO:0007669"/>
    <property type="project" value="TreeGrafter"/>
</dbReference>
<dbReference type="EMBL" id="LDQA01000069">
    <property type="protein sequence ID" value="KTR02726.1"/>
    <property type="molecule type" value="Genomic_DNA"/>
</dbReference>
<dbReference type="SUPFAM" id="SSF53335">
    <property type="entry name" value="S-adenosyl-L-methionine-dependent methyltransferases"/>
    <property type="match status" value="1"/>
</dbReference>
<evidence type="ECO:0000256" key="5">
    <source>
        <dbReference type="ARBA" id="ARBA00022691"/>
    </source>
</evidence>
<gene>
    <name evidence="6" type="primary">rsmG</name>
    <name evidence="7" type="ORF">NS365_20795</name>
</gene>
<dbReference type="PANTHER" id="PTHR31760">
    <property type="entry name" value="S-ADENOSYL-L-METHIONINE-DEPENDENT METHYLTRANSFERASES SUPERFAMILY PROTEIN"/>
    <property type="match status" value="1"/>
</dbReference>
<dbReference type="AlphaFoldDB" id="A0A175RG99"/>
<dbReference type="Gene3D" id="3.40.50.150">
    <property type="entry name" value="Vaccinia Virus protein VP39"/>
    <property type="match status" value="1"/>
</dbReference>
<reference evidence="7 8" key="1">
    <citation type="journal article" date="2016" name="Front. Microbiol.">
        <title>Genomic Resource of Rice Seed Associated Bacteria.</title>
        <authorList>
            <person name="Midha S."/>
            <person name="Bansal K."/>
            <person name="Sharma S."/>
            <person name="Kumar N."/>
            <person name="Patil P.P."/>
            <person name="Chaudhry V."/>
            <person name="Patil P.B."/>
        </authorList>
    </citation>
    <scope>NUCLEOTIDE SEQUENCE [LARGE SCALE GENOMIC DNA]</scope>
    <source>
        <strain evidence="7 8">NS365</strain>
    </source>
</reference>
<accession>A0A175RG99</accession>
<organism evidence="7 8">
    <name type="scientific">Aureimonas ureilytica</name>
    <dbReference type="NCBI Taxonomy" id="401562"/>
    <lineage>
        <taxon>Bacteria</taxon>
        <taxon>Pseudomonadati</taxon>
        <taxon>Pseudomonadota</taxon>
        <taxon>Alphaproteobacteria</taxon>
        <taxon>Hyphomicrobiales</taxon>
        <taxon>Aurantimonadaceae</taxon>
        <taxon>Aureimonas</taxon>
    </lineage>
</organism>
<dbReference type="HAMAP" id="MF_00074">
    <property type="entry name" value="16SrRNA_methyltr_G"/>
    <property type="match status" value="1"/>
</dbReference>
<protein>
    <recommendedName>
        <fullName evidence="6">Ribosomal RNA small subunit methyltransferase G</fullName>
        <ecNumber evidence="6">2.1.1.170</ecNumber>
    </recommendedName>
    <alternativeName>
        <fullName evidence="6">16S rRNA 7-methylguanosine methyltransferase</fullName>
        <shortName evidence="6">16S rRNA m7G methyltransferase</shortName>
    </alternativeName>
</protein>
<dbReference type="InterPro" id="IPR029063">
    <property type="entry name" value="SAM-dependent_MTases_sf"/>
</dbReference>
<dbReference type="Pfam" id="PF02527">
    <property type="entry name" value="GidB"/>
    <property type="match status" value="1"/>
</dbReference>
<feature type="binding site" evidence="6">
    <location>
        <position position="86"/>
    </location>
    <ligand>
        <name>S-adenosyl-L-methionine</name>
        <dbReference type="ChEBI" id="CHEBI:59789"/>
    </ligand>
</feature>
<keyword evidence="4 6" id="KW-0808">Transferase</keyword>
<name>A0A175RG99_9HYPH</name>
<dbReference type="Proteomes" id="UP000078529">
    <property type="component" value="Unassembled WGS sequence"/>
</dbReference>
<dbReference type="PANTHER" id="PTHR31760:SF0">
    <property type="entry name" value="S-ADENOSYL-L-METHIONINE-DEPENDENT METHYLTRANSFERASES SUPERFAMILY PROTEIN"/>
    <property type="match status" value="1"/>
</dbReference>
<sequence>MGRAATDAKLAEERSLVLSRHGVSRETVEKLDAYVELLRTWQTRINLISPSTIPEIWTRHLEDGLWLSHLARNATRWVDLGSGAGFPGLVLSITLCGREGAEMHLVESNAKKAAFLRTVIRELSLPAEVHVERIEDCSEIIGGAEAVSARALASLDELCALVAPHLKPDAKCWFPKGRNHDEEIAAASAHWRFDMVKHSSEIEDGSVMLEIRRLEALAGA</sequence>
<comment type="subcellular location">
    <subcellularLocation>
        <location evidence="6">Cytoplasm</location>
    </subcellularLocation>
</comment>
<evidence type="ECO:0000256" key="6">
    <source>
        <dbReference type="HAMAP-Rule" id="MF_00074"/>
    </source>
</evidence>
<keyword evidence="5 6" id="KW-0949">S-adenosyl-L-methionine</keyword>
<feature type="binding site" evidence="6">
    <location>
        <position position="81"/>
    </location>
    <ligand>
        <name>S-adenosyl-L-methionine</name>
        <dbReference type="ChEBI" id="CHEBI:59789"/>
    </ligand>
</feature>
<comment type="caution">
    <text evidence="6">Lacks conserved residue(s) required for the propagation of feature annotation.</text>
</comment>
<dbReference type="NCBIfam" id="TIGR00138">
    <property type="entry name" value="rsmG_gidB"/>
    <property type="match status" value="1"/>
</dbReference>
<keyword evidence="3 6" id="KW-0489">Methyltransferase</keyword>
<feature type="binding site" evidence="6">
    <location>
        <position position="150"/>
    </location>
    <ligand>
        <name>S-adenosyl-L-methionine</name>
        <dbReference type="ChEBI" id="CHEBI:59789"/>
    </ligand>
</feature>
<dbReference type="GO" id="GO:0070043">
    <property type="term" value="F:rRNA (guanine-N7-)-methyltransferase activity"/>
    <property type="evidence" value="ECO:0007669"/>
    <property type="project" value="UniProtKB-UniRule"/>
</dbReference>
<keyword evidence="2 6" id="KW-0698">rRNA processing</keyword>
<comment type="function">
    <text evidence="6">Specifically methylates the N7 position of guanine in position 527 of 16S rRNA.</text>
</comment>
<evidence type="ECO:0000256" key="2">
    <source>
        <dbReference type="ARBA" id="ARBA00022552"/>
    </source>
</evidence>